<comment type="subcellular location">
    <subcellularLocation>
        <location evidence="1">Cell membrane</location>
        <topology evidence="1">Multi-pass membrane protein</topology>
    </subcellularLocation>
</comment>
<sequence length="417" mass="45728">MNFNAYKFNPLIWIIIIGVLFLRIGTSMTVPFLAIFLHFKVGISLSITGIIVGTSYLSYTLGGFLGGYLSDRYGRKKTLGISLLCYGLIFCGFGIAASIDTSKVVVAGMFCTLNLFAGLFRIWSDTLTQAMLADVVTNEQKVIAFNLRYTVANIGSALGPILGAWIGFSGTIDSFYFTGVMCWAYLSLLLLIASKSKRQWERQATNTNRISIRMAAKTLFHDKSLRLYIVGGIISYLAYVQQESTLGQILMQRFGGTEVFTMILATNAITVVSLQIPITSYCLKRKSPLWLMKIGSFFIAGGLIGMGFSGLSYISYIISQIIFTLGEIFVFSIGGIFIDDIAPENLRGAYFGSLGFQYLGKAIGPVIGGVLLQIFSGQIVLLIFAIIALGSIQLYDSSMKSNQNNRNIPHEKIPCTK</sequence>
<dbReference type="OrthoDB" id="6360at2"/>
<evidence type="ECO:0000256" key="6">
    <source>
        <dbReference type="ARBA" id="ARBA00023136"/>
    </source>
</evidence>
<protein>
    <submittedName>
        <fullName evidence="9">Major Facilitator Superfamily protein</fullName>
    </submittedName>
</protein>
<dbReference type="Pfam" id="PF07690">
    <property type="entry name" value="MFS_1"/>
    <property type="match status" value="1"/>
</dbReference>
<feature type="transmembrane region" description="Helical" evidence="7">
    <location>
        <begin position="317"/>
        <end position="338"/>
    </location>
</feature>
<keyword evidence="3" id="KW-1003">Cell membrane</keyword>
<evidence type="ECO:0000256" key="2">
    <source>
        <dbReference type="ARBA" id="ARBA00022448"/>
    </source>
</evidence>
<dbReference type="SUPFAM" id="SSF103473">
    <property type="entry name" value="MFS general substrate transporter"/>
    <property type="match status" value="1"/>
</dbReference>
<dbReference type="RefSeq" id="WP_091749697.1">
    <property type="nucleotide sequence ID" value="NZ_FODY01000022.1"/>
</dbReference>
<evidence type="ECO:0000256" key="3">
    <source>
        <dbReference type="ARBA" id="ARBA00022475"/>
    </source>
</evidence>
<feature type="transmembrane region" description="Helical" evidence="7">
    <location>
        <begin position="145"/>
        <end position="168"/>
    </location>
</feature>
<name>A0A1H8XD56_9FIRM</name>
<dbReference type="InterPro" id="IPR036259">
    <property type="entry name" value="MFS_trans_sf"/>
</dbReference>
<keyword evidence="10" id="KW-1185">Reference proteome</keyword>
<dbReference type="Proteomes" id="UP000198847">
    <property type="component" value="Unassembled WGS sequence"/>
</dbReference>
<keyword evidence="6 7" id="KW-0472">Membrane</keyword>
<feature type="transmembrane region" description="Helical" evidence="7">
    <location>
        <begin position="174"/>
        <end position="193"/>
    </location>
</feature>
<feature type="transmembrane region" description="Helical" evidence="7">
    <location>
        <begin position="43"/>
        <end position="69"/>
    </location>
</feature>
<dbReference type="InterPro" id="IPR011701">
    <property type="entry name" value="MFS"/>
</dbReference>
<feature type="transmembrane region" description="Helical" evidence="7">
    <location>
        <begin position="290"/>
        <end position="311"/>
    </location>
</feature>
<organism evidence="9 10">
    <name type="scientific">Propionispora vibrioides</name>
    <dbReference type="NCBI Taxonomy" id="112903"/>
    <lineage>
        <taxon>Bacteria</taxon>
        <taxon>Bacillati</taxon>
        <taxon>Bacillota</taxon>
        <taxon>Negativicutes</taxon>
        <taxon>Selenomonadales</taxon>
        <taxon>Sporomusaceae</taxon>
        <taxon>Propionispora</taxon>
    </lineage>
</organism>
<dbReference type="InterPro" id="IPR005829">
    <property type="entry name" value="Sugar_transporter_CS"/>
</dbReference>
<evidence type="ECO:0000256" key="7">
    <source>
        <dbReference type="SAM" id="Phobius"/>
    </source>
</evidence>
<keyword evidence="2" id="KW-0813">Transport</keyword>
<dbReference type="PANTHER" id="PTHR43414:SF1">
    <property type="entry name" value="PEPTIDE PERMEASE"/>
    <property type="match status" value="1"/>
</dbReference>
<dbReference type="PROSITE" id="PS00216">
    <property type="entry name" value="SUGAR_TRANSPORT_1"/>
    <property type="match status" value="1"/>
</dbReference>
<keyword evidence="5 7" id="KW-1133">Transmembrane helix</keyword>
<evidence type="ECO:0000256" key="1">
    <source>
        <dbReference type="ARBA" id="ARBA00004651"/>
    </source>
</evidence>
<evidence type="ECO:0000256" key="5">
    <source>
        <dbReference type="ARBA" id="ARBA00022989"/>
    </source>
</evidence>
<evidence type="ECO:0000313" key="10">
    <source>
        <dbReference type="Proteomes" id="UP000198847"/>
    </source>
</evidence>
<feature type="transmembrane region" description="Helical" evidence="7">
    <location>
        <begin position="223"/>
        <end position="239"/>
    </location>
</feature>
<reference evidence="9 10" key="1">
    <citation type="submission" date="2016-10" db="EMBL/GenBank/DDBJ databases">
        <authorList>
            <person name="de Groot N.N."/>
        </authorList>
    </citation>
    <scope>NUCLEOTIDE SEQUENCE [LARGE SCALE GENOMIC DNA]</scope>
    <source>
        <strain evidence="9 10">DSM 13305</strain>
    </source>
</reference>
<dbReference type="AlphaFoldDB" id="A0A1H8XD56"/>
<dbReference type="PROSITE" id="PS50850">
    <property type="entry name" value="MFS"/>
    <property type="match status" value="1"/>
</dbReference>
<dbReference type="PANTHER" id="PTHR43414">
    <property type="entry name" value="MULTIDRUG RESISTANCE PROTEIN MDTG"/>
    <property type="match status" value="1"/>
</dbReference>
<evidence type="ECO:0000313" key="9">
    <source>
        <dbReference type="EMBL" id="SEP37721.1"/>
    </source>
</evidence>
<feature type="domain" description="Major facilitator superfamily (MFS) profile" evidence="8">
    <location>
        <begin position="11"/>
        <end position="403"/>
    </location>
</feature>
<evidence type="ECO:0000259" key="8">
    <source>
        <dbReference type="PROSITE" id="PS50850"/>
    </source>
</evidence>
<gene>
    <name evidence="9" type="ORF">SAMN04490178_12254</name>
</gene>
<proteinExistence type="predicted"/>
<accession>A0A1H8XD56</accession>
<keyword evidence="4 7" id="KW-0812">Transmembrane</keyword>
<evidence type="ECO:0000256" key="4">
    <source>
        <dbReference type="ARBA" id="ARBA00022692"/>
    </source>
</evidence>
<dbReference type="EMBL" id="FODY01000022">
    <property type="protein sequence ID" value="SEP37721.1"/>
    <property type="molecule type" value="Genomic_DNA"/>
</dbReference>
<dbReference type="STRING" id="112903.SAMN04490178_12254"/>
<feature type="transmembrane region" description="Helical" evidence="7">
    <location>
        <begin position="12"/>
        <end position="37"/>
    </location>
</feature>
<feature type="transmembrane region" description="Helical" evidence="7">
    <location>
        <begin position="374"/>
        <end position="395"/>
    </location>
</feature>
<feature type="transmembrane region" description="Helical" evidence="7">
    <location>
        <begin position="259"/>
        <end position="278"/>
    </location>
</feature>
<dbReference type="GO" id="GO:0005886">
    <property type="term" value="C:plasma membrane"/>
    <property type="evidence" value="ECO:0007669"/>
    <property type="project" value="UniProtKB-SubCell"/>
</dbReference>
<feature type="transmembrane region" description="Helical" evidence="7">
    <location>
        <begin position="105"/>
        <end position="124"/>
    </location>
</feature>
<feature type="transmembrane region" description="Helical" evidence="7">
    <location>
        <begin position="350"/>
        <end position="368"/>
    </location>
</feature>
<feature type="transmembrane region" description="Helical" evidence="7">
    <location>
        <begin position="81"/>
        <end position="99"/>
    </location>
</feature>
<dbReference type="GO" id="GO:0022857">
    <property type="term" value="F:transmembrane transporter activity"/>
    <property type="evidence" value="ECO:0007669"/>
    <property type="project" value="InterPro"/>
</dbReference>
<dbReference type="InterPro" id="IPR020846">
    <property type="entry name" value="MFS_dom"/>
</dbReference>
<dbReference type="Gene3D" id="1.20.1250.20">
    <property type="entry name" value="MFS general substrate transporter like domains"/>
    <property type="match status" value="1"/>
</dbReference>